<evidence type="ECO:0000256" key="1">
    <source>
        <dbReference type="ARBA" id="ARBA00022723"/>
    </source>
</evidence>
<proteinExistence type="predicted"/>
<evidence type="ECO:0000256" key="3">
    <source>
        <dbReference type="ARBA" id="ARBA00022833"/>
    </source>
</evidence>
<keyword evidence="7" id="KW-1185">Reference proteome</keyword>
<reference evidence="6 7" key="1">
    <citation type="submission" date="2023-08" db="EMBL/GenBank/DDBJ databases">
        <title>Black Yeasts Isolated from many extreme environments.</title>
        <authorList>
            <person name="Coleine C."/>
            <person name="Stajich J.E."/>
            <person name="Selbmann L."/>
        </authorList>
    </citation>
    <scope>NUCLEOTIDE SEQUENCE [LARGE SCALE GENOMIC DNA]</scope>
    <source>
        <strain evidence="6 7">CCFEE 5935</strain>
    </source>
</reference>
<dbReference type="Proteomes" id="UP001337655">
    <property type="component" value="Unassembled WGS sequence"/>
</dbReference>
<keyword evidence="1" id="KW-0479">Metal-binding</keyword>
<dbReference type="EMBL" id="JAVRRT010000011">
    <property type="protein sequence ID" value="KAK5167429.1"/>
    <property type="molecule type" value="Genomic_DNA"/>
</dbReference>
<dbReference type="SUPFAM" id="SSF144232">
    <property type="entry name" value="HIT/MYND zinc finger-like"/>
    <property type="match status" value="1"/>
</dbReference>
<dbReference type="InterPro" id="IPR002893">
    <property type="entry name" value="Znf_MYND"/>
</dbReference>
<feature type="domain" description="MYND-type" evidence="5">
    <location>
        <begin position="286"/>
        <end position="328"/>
    </location>
</feature>
<dbReference type="GeneID" id="89928464"/>
<sequence length="381" mass="43322">MAPPKPTKGQIMMLKNMVMRDVAVLRWSEGVTDRLCDTGWSSQEIRAYMNGVTGVGILQERQDLIYIRELDDSLGLRELRAKVAEKAGITTNDKRIRLSIFRNSCYGPNTVDITRRFLDSGALRRLVQDDFANNIMNDNFLKNRKHWSGEDAYRFYVFLACVMQLGCVLPDEMKLCCDKMLSPEFAIALKKRYSHYALNGFALAQLLKAYRVYTPGVPADYGGPSFFQQLQTMFEPTWTKPIVEEYGCIKVLRSTMPNGQDVVDIIRNFPDAGKGFESMSYPNHLCAACGADQKSNGEPLRDCSGCGARKYCPRSCQKKHWKLHRFMCTYPRKELESLLDSLPLDFPSAEESLEEAKKNIPDNCMVLDSMGKDIRMEEPSS</sequence>
<name>A0AAV9P3Q0_9PEZI</name>
<protein>
    <recommendedName>
        <fullName evidence="5">MYND-type domain-containing protein</fullName>
    </recommendedName>
</protein>
<dbReference type="GO" id="GO:0008270">
    <property type="term" value="F:zinc ion binding"/>
    <property type="evidence" value="ECO:0007669"/>
    <property type="project" value="UniProtKB-KW"/>
</dbReference>
<dbReference type="AlphaFoldDB" id="A0AAV9P3Q0"/>
<gene>
    <name evidence="6" type="ORF">LTR77_007128</name>
</gene>
<keyword evidence="3" id="KW-0862">Zinc</keyword>
<evidence type="ECO:0000313" key="6">
    <source>
        <dbReference type="EMBL" id="KAK5167429.1"/>
    </source>
</evidence>
<evidence type="ECO:0000259" key="5">
    <source>
        <dbReference type="PROSITE" id="PS50865"/>
    </source>
</evidence>
<evidence type="ECO:0000256" key="4">
    <source>
        <dbReference type="PROSITE-ProRule" id="PRU00134"/>
    </source>
</evidence>
<dbReference type="Pfam" id="PF01753">
    <property type="entry name" value="zf-MYND"/>
    <property type="match status" value="1"/>
</dbReference>
<keyword evidence="2 4" id="KW-0863">Zinc-finger</keyword>
<dbReference type="RefSeq" id="XP_064657135.1">
    <property type="nucleotide sequence ID" value="XM_064804365.1"/>
</dbReference>
<dbReference type="PROSITE" id="PS50865">
    <property type="entry name" value="ZF_MYND_2"/>
    <property type="match status" value="1"/>
</dbReference>
<dbReference type="Gene3D" id="6.10.140.2220">
    <property type="match status" value="1"/>
</dbReference>
<comment type="caution">
    <text evidence="6">The sequence shown here is derived from an EMBL/GenBank/DDBJ whole genome shotgun (WGS) entry which is preliminary data.</text>
</comment>
<evidence type="ECO:0000256" key="2">
    <source>
        <dbReference type="ARBA" id="ARBA00022771"/>
    </source>
</evidence>
<evidence type="ECO:0000313" key="7">
    <source>
        <dbReference type="Proteomes" id="UP001337655"/>
    </source>
</evidence>
<accession>A0AAV9P3Q0</accession>
<organism evidence="6 7">
    <name type="scientific">Saxophila tyrrhenica</name>
    <dbReference type="NCBI Taxonomy" id="1690608"/>
    <lineage>
        <taxon>Eukaryota</taxon>
        <taxon>Fungi</taxon>
        <taxon>Dikarya</taxon>
        <taxon>Ascomycota</taxon>
        <taxon>Pezizomycotina</taxon>
        <taxon>Dothideomycetes</taxon>
        <taxon>Dothideomycetidae</taxon>
        <taxon>Mycosphaerellales</taxon>
        <taxon>Extremaceae</taxon>
        <taxon>Saxophila</taxon>
    </lineage>
</organism>